<protein>
    <submittedName>
        <fullName evidence="3">Uncharacterized protein</fullName>
    </submittedName>
</protein>
<dbReference type="AlphaFoldDB" id="A0A1G2CH15"/>
<accession>A0A1G2CH15</accession>
<comment type="caution">
    <text evidence="3">The sequence shown here is derived from an EMBL/GenBank/DDBJ whole genome shotgun (WGS) entry which is preliminary data.</text>
</comment>
<keyword evidence="2" id="KW-0812">Transmembrane</keyword>
<feature type="transmembrane region" description="Helical" evidence="2">
    <location>
        <begin position="20"/>
        <end position="41"/>
    </location>
</feature>
<evidence type="ECO:0000313" key="4">
    <source>
        <dbReference type="Proteomes" id="UP000178348"/>
    </source>
</evidence>
<gene>
    <name evidence="3" type="ORF">A2946_01935</name>
</gene>
<dbReference type="EMBL" id="MHLB01000058">
    <property type="protein sequence ID" value="OGZ00676.1"/>
    <property type="molecule type" value="Genomic_DNA"/>
</dbReference>
<keyword evidence="2" id="KW-0472">Membrane</keyword>
<proteinExistence type="predicted"/>
<feature type="region of interest" description="Disordered" evidence="1">
    <location>
        <begin position="70"/>
        <end position="92"/>
    </location>
</feature>
<dbReference type="Proteomes" id="UP000178348">
    <property type="component" value="Unassembled WGS sequence"/>
</dbReference>
<evidence type="ECO:0000256" key="2">
    <source>
        <dbReference type="SAM" id="Phobius"/>
    </source>
</evidence>
<evidence type="ECO:0000313" key="3">
    <source>
        <dbReference type="EMBL" id="OGZ00676.1"/>
    </source>
</evidence>
<sequence>MKKKIVSKKSGKKKKNRMSVGKMVAIGAGAAALGAGAYYLLGPKGKAHRKKTKALAVKMAKAGKEMEKEWESLNNRVRPAPVQAKKAIKKRE</sequence>
<evidence type="ECO:0000256" key="1">
    <source>
        <dbReference type="SAM" id="MobiDB-lite"/>
    </source>
</evidence>
<reference evidence="3 4" key="1">
    <citation type="journal article" date="2016" name="Nat. Commun.">
        <title>Thousands of microbial genomes shed light on interconnected biogeochemical processes in an aquifer system.</title>
        <authorList>
            <person name="Anantharaman K."/>
            <person name="Brown C.T."/>
            <person name="Hug L.A."/>
            <person name="Sharon I."/>
            <person name="Castelle C.J."/>
            <person name="Probst A.J."/>
            <person name="Thomas B.C."/>
            <person name="Singh A."/>
            <person name="Wilkins M.J."/>
            <person name="Karaoz U."/>
            <person name="Brodie E.L."/>
            <person name="Williams K.H."/>
            <person name="Hubbard S.S."/>
            <person name="Banfield J.F."/>
        </authorList>
    </citation>
    <scope>NUCLEOTIDE SEQUENCE [LARGE SCALE GENOMIC DNA]</scope>
</reference>
<name>A0A1G2CH15_9BACT</name>
<keyword evidence="2" id="KW-1133">Transmembrane helix</keyword>
<organism evidence="3 4">
    <name type="scientific">Candidatus Liptonbacteria bacterium RIFCSPLOWO2_01_FULL_53_13</name>
    <dbReference type="NCBI Taxonomy" id="1798651"/>
    <lineage>
        <taxon>Bacteria</taxon>
        <taxon>Candidatus Liptoniibacteriota</taxon>
    </lineage>
</organism>